<protein>
    <submittedName>
        <fullName evidence="1">SFRICE_004332</fullName>
    </submittedName>
</protein>
<sequence>MEYLANEQTSHLMVSDQRRPWTPVIPEKSQVRCRPFKKDYALFLKFENFSSSCNTSAHCIRIAFDMSAFGHQPAYCQNSEVKMWPKMEHTDLERGGGAREGTILLTPQPPQKTLRAFWDRVTISGHRKCGPADGDCNTSAHCIRTAWMTSPALGEVRASVRLFGLKTTPFLLLLFETEPRREKALDDFHRQKSMYVRPRIELELTALLVRWLGHQLPCNG</sequence>
<evidence type="ECO:0000313" key="1">
    <source>
        <dbReference type="EMBL" id="SOQ50693.1"/>
    </source>
</evidence>
<name>A0A2H1WCA5_SPOFR</name>
<gene>
    <name evidence="1" type="ORF">SFRICE_004332</name>
</gene>
<dbReference type="AlphaFoldDB" id="A0A2H1WCA5"/>
<reference evidence="1" key="1">
    <citation type="submission" date="2016-07" db="EMBL/GenBank/DDBJ databases">
        <authorList>
            <person name="Bretaudeau A."/>
        </authorList>
    </citation>
    <scope>NUCLEOTIDE SEQUENCE</scope>
    <source>
        <strain evidence="1">Rice</strain>
        <tissue evidence="1">Whole body</tissue>
    </source>
</reference>
<dbReference type="EMBL" id="ODYU01007687">
    <property type="protein sequence ID" value="SOQ50693.1"/>
    <property type="molecule type" value="Genomic_DNA"/>
</dbReference>
<accession>A0A2H1WCA5</accession>
<organism evidence="1">
    <name type="scientific">Spodoptera frugiperda</name>
    <name type="common">Fall armyworm</name>
    <dbReference type="NCBI Taxonomy" id="7108"/>
    <lineage>
        <taxon>Eukaryota</taxon>
        <taxon>Metazoa</taxon>
        <taxon>Ecdysozoa</taxon>
        <taxon>Arthropoda</taxon>
        <taxon>Hexapoda</taxon>
        <taxon>Insecta</taxon>
        <taxon>Pterygota</taxon>
        <taxon>Neoptera</taxon>
        <taxon>Endopterygota</taxon>
        <taxon>Lepidoptera</taxon>
        <taxon>Glossata</taxon>
        <taxon>Ditrysia</taxon>
        <taxon>Noctuoidea</taxon>
        <taxon>Noctuidae</taxon>
        <taxon>Amphipyrinae</taxon>
        <taxon>Spodoptera</taxon>
    </lineage>
</organism>
<proteinExistence type="predicted"/>